<accession>A0A8J7WTL4</accession>
<proteinExistence type="predicted"/>
<dbReference type="GO" id="GO:0003677">
    <property type="term" value="F:DNA binding"/>
    <property type="evidence" value="ECO:0007669"/>
    <property type="project" value="UniProtKB-UniRule"/>
</dbReference>
<evidence type="ECO:0000256" key="5">
    <source>
        <dbReference type="SAM" id="MobiDB-lite"/>
    </source>
</evidence>
<dbReference type="InterPro" id="IPR013762">
    <property type="entry name" value="Integrase-like_cat_sf"/>
</dbReference>
<dbReference type="Gene3D" id="1.10.150.130">
    <property type="match status" value="1"/>
</dbReference>
<evidence type="ECO:0000313" key="8">
    <source>
        <dbReference type="EMBL" id="MBS2966515.1"/>
    </source>
</evidence>
<dbReference type="PANTHER" id="PTHR30349:SF91">
    <property type="entry name" value="INTA PROTEIN"/>
    <property type="match status" value="1"/>
</dbReference>
<feature type="region of interest" description="Disordered" evidence="5">
    <location>
        <begin position="408"/>
        <end position="430"/>
    </location>
</feature>
<dbReference type="PROSITE" id="PS51898">
    <property type="entry name" value="TYR_RECOMBINASE"/>
    <property type="match status" value="1"/>
</dbReference>
<dbReference type="InterPro" id="IPR050090">
    <property type="entry name" value="Tyrosine_recombinase_XerCD"/>
</dbReference>
<protein>
    <submittedName>
        <fullName evidence="8">Site-specific integrase</fullName>
    </submittedName>
</protein>
<keyword evidence="9" id="KW-1185">Reference proteome</keyword>
<dbReference type="InterPro" id="IPR044068">
    <property type="entry name" value="CB"/>
</dbReference>
<dbReference type="InterPro" id="IPR010998">
    <property type="entry name" value="Integrase_recombinase_N"/>
</dbReference>
<keyword evidence="3" id="KW-0233">DNA recombination</keyword>
<evidence type="ECO:0000256" key="2">
    <source>
        <dbReference type="ARBA" id="ARBA00023125"/>
    </source>
</evidence>
<dbReference type="CDD" id="cd01189">
    <property type="entry name" value="INT_ICEBs1_C_like"/>
    <property type="match status" value="1"/>
</dbReference>
<dbReference type="PROSITE" id="PS51900">
    <property type="entry name" value="CB"/>
    <property type="match status" value="1"/>
</dbReference>
<comment type="caution">
    <text evidence="8">The sequence shown here is derived from an EMBL/GenBank/DDBJ whole genome shotgun (WGS) entry which is preliminary data.</text>
</comment>
<keyword evidence="1" id="KW-0229">DNA integration</keyword>
<feature type="domain" description="Core-binding (CB)" evidence="7">
    <location>
        <begin position="68"/>
        <end position="185"/>
    </location>
</feature>
<dbReference type="EMBL" id="JAGSXH010000158">
    <property type="protein sequence ID" value="MBS2966515.1"/>
    <property type="molecule type" value="Genomic_DNA"/>
</dbReference>
<dbReference type="AlphaFoldDB" id="A0A8J7WTL4"/>
<sequence length="430" mass="47618">MAGQRGNGEGTVYQRADGRWEAAGYMLASDGTRKRVRVYGATRKEAFDKLAAKITASNQGMPVASRSGTVAEYLAWWLKTVASHRLRATTFATYERYVRLYLIPGLGHKRLSALSPKDVREYLTAVRSVCQCCAQGWDARRDAETKRKESRPRCCAIGQCCGKRISAGTVAYLRAILSSALAHAVAEDELPRNVASSARHGTYRAANFEPLTATEARRLLAASRGYRFGAVVELALRTGLRKGEALGLKWSDLDLDASVLNVRRTLQHDPAGGLSFYPTKNESSARRIHLPAECVNSLKLHKERQDAEREKAGEAWKEHGLVFAKVNGTPMEGSTLTRQFGRLCETAGIRRIRFHDLRHSCTTLLLEQGVELVTIKELLGHAQIHTTADIYAHVRPRLQRDAIEAMGDALRDNEGPDDDDPPLVGARRRS</sequence>
<dbReference type="Proteomes" id="UP000677913">
    <property type="component" value="Unassembled WGS sequence"/>
</dbReference>
<dbReference type="Gene3D" id="1.10.443.10">
    <property type="entry name" value="Intergrase catalytic core"/>
    <property type="match status" value="1"/>
</dbReference>
<dbReference type="GO" id="GO:0006310">
    <property type="term" value="P:DNA recombination"/>
    <property type="evidence" value="ECO:0007669"/>
    <property type="project" value="UniProtKB-KW"/>
</dbReference>
<evidence type="ECO:0000256" key="3">
    <source>
        <dbReference type="ARBA" id="ARBA00023172"/>
    </source>
</evidence>
<evidence type="ECO:0000259" key="7">
    <source>
        <dbReference type="PROSITE" id="PS51900"/>
    </source>
</evidence>
<feature type="domain" description="Tyr recombinase" evidence="6">
    <location>
        <begin position="206"/>
        <end position="404"/>
    </location>
</feature>
<dbReference type="RefSeq" id="WP_211471664.1">
    <property type="nucleotide sequence ID" value="NZ_JAGSXH010000158.1"/>
</dbReference>
<dbReference type="Pfam" id="PF00589">
    <property type="entry name" value="Phage_integrase"/>
    <property type="match status" value="1"/>
</dbReference>
<dbReference type="InterPro" id="IPR011010">
    <property type="entry name" value="DNA_brk_join_enz"/>
</dbReference>
<evidence type="ECO:0000313" key="9">
    <source>
        <dbReference type="Proteomes" id="UP000677913"/>
    </source>
</evidence>
<dbReference type="InterPro" id="IPR004107">
    <property type="entry name" value="Integrase_SAM-like_N"/>
</dbReference>
<dbReference type="GO" id="GO:0015074">
    <property type="term" value="P:DNA integration"/>
    <property type="evidence" value="ECO:0007669"/>
    <property type="project" value="UniProtKB-KW"/>
</dbReference>
<evidence type="ECO:0000259" key="6">
    <source>
        <dbReference type="PROSITE" id="PS51898"/>
    </source>
</evidence>
<organism evidence="8 9">
    <name type="scientific">Actinocrinis puniceicyclus</name>
    <dbReference type="NCBI Taxonomy" id="977794"/>
    <lineage>
        <taxon>Bacteria</taxon>
        <taxon>Bacillati</taxon>
        <taxon>Actinomycetota</taxon>
        <taxon>Actinomycetes</taxon>
        <taxon>Catenulisporales</taxon>
        <taxon>Actinospicaceae</taxon>
        <taxon>Actinocrinis</taxon>
    </lineage>
</organism>
<dbReference type="Pfam" id="PF14659">
    <property type="entry name" value="Phage_int_SAM_3"/>
    <property type="match status" value="1"/>
</dbReference>
<evidence type="ECO:0000256" key="1">
    <source>
        <dbReference type="ARBA" id="ARBA00022908"/>
    </source>
</evidence>
<keyword evidence="2 4" id="KW-0238">DNA-binding</keyword>
<gene>
    <name evidence="8" type="ORF">KGA66_25980</name>
</gene>
<reference evidence="8" key="1">
    <citation type="submission" date="2021-04" db="EMBL/GenBank/DDBJ databases">
        <title>Genome based classification of Actinospica acidithermotolerans sp. nov., an actinobacterium isolated from an Indonesian hot spring.</title>
        <authorList>
            <person name="Kusuma A.B."/>
            <person name="Putra K.E."/>
            <person name="Nafisah S."/>
            <person name="Loh J."/>
            <person name="Nouioui I."/>
            <person name="Goodfellow M."/>
        </authorList>
    </citation>
    <scope>NUCLEOTIDE SEQUENCE</scope>
    <source>
        <strain evidence="8">DSM 45618</strain>
    </source>
</reference>
<evidence type="ECO:0000256" key="4">
    <source>
        <dbReference type="PROSITE-ProRule" id="PRU01248"/>
    </source>
</evidence>
<dbReference type="PANTHER" id="PTHR30349">
    <property type="entry name" value="PHAGE INTEGRASE-RELATED"/>
    <property type="match status" value="1"/>
</dbReference>
<dbReference type="SUPFAM" id="SSF56349">
    <property type="entry name" value="DNA breaking-rejoining enzymes"/>
    <property type="match status" value="1"/>
</dbReference>
<dbReference type="InterPro" id="IPR002104">
    <property type="entry name" value="Integrase_catalytic"/>
</dbReference>
<name>A0A8J7WTL4_9ACTN</name>